<proteinExistence type="predicted"/>
<keyword evidence="4" id="KW-1185">Reference proteome</keyword>
<dbReference type="PANTHER" id="PTHR43689:SF8">
    <property type="entry name" value="ALPHA_BETA-HYDROLASES SUPERFAMILY PROTEIN"/>
    <property type="match status" value="1"/>
</dbReference>
<dbReference type="SUPFAM" id="SSF53474">
    <property type="entry name" value="alpha/beta-Hydrolases"/>
    <property type="match status" value="1"/>
</dbReference>
<feature type="region of interest" description="Disordered" evidence="1">
    <location>
        <begin position="317"/>
        <end position="339"/>
    </location>
</feature>
<dbReference type="Pfam" id="PF00561">
    <property type="entry name" value="Abhydrolase_1"/>
    <property type="match status" value="1"/>
</dbReference>
<dbReference type="PRINTS" id="PR00111">
    <property type="entry name" value="ABHYDROLASE"/>
</dbReference>
<organism evidence="3 4">
    <name type="scientific">Actinacidiphila cocklensis</name>
    <dbReference type="NCBI Taxonomy" id="887465"/>
    <lineage>
        <taxon>Bacteria</taxon>
        <taxon>Bacillati</taxon>
        <taxon>Actinomycetota</taxon>
        <taxon>Actinomycetes</taxon>
        <taxon>Kitasatosporales</taxon>
        <taxon>Streptomycetaceae</taxon>
        <taxon>Actinacidiphila</taxon>
    </lineage>
</organism>
<comment type="caution">
    <text evidence="3">The sequence shown here is derived from an EMBL/GenBank/DDBJ whole genome shotgun (WGS) entry which is preliminary data.</text>
</comment>
<reference evidence="3" key="1">
    <citation type="submission" date="2021-05" db="EMBL/GenBank/DDBJ databases">
        <authorList>
            <person name="Arsene-Ploetze F."/>
        </authorList>
    </citation>
    <scope>NUCLEOTIDE SEQUENCE</scope>
    <source>
        <strain evidence="3">DSM 42138</strain>
    </source>
</reference>
<dbReference type="PANTHER" id="PTHR43689">
    <property type="entry name" value="HYDROLASE"/>
    <property type="match status" value="1"/>
</dbReference>
<evidence type="ECO:0000259" key="2">
    <source>
        <dbReference type="Pfam" id="PF00561"/>
    </source>
</evidence>
<gene>
    <name evidence="3" type="ORF">SCOCK_30415</name>
</gene>
<accession>A0A9W4GRW4</accession>
<protein>
    <submittedName>
        <fullName evidence="3">Pimeloyl-ACP methyl ester carboxylesterase</fullName>
    </submittedName>
</protein>
<dbReference type="AlphaFoldDB" id="A0A9W4GRW4"/>
<evidence type="ECO:0000313" key="3">
    <source>
        <dbReference type="EMBL" id="CAG6395182.1"/>
    </source>
</evidence>
<dbReference type="Gene3D" id="3.40.50.1820">
    <property type="entry name" value="alpha/beta hydrolase"/>
    <property type="match status" value="1"/>
</dbReference>
<name>A0A9W4GRW4_9ACTN</name>
<dbReference type="InterPro" id="IPR029058">
    <property type="entry name" value="AB_hydrolase_fold"/>
</dbReference>
<feature type="region of interest" description="Disordered" evidence="1">
    <location>
        <begin position="1"/>
        <end position="25"/>
    </location>
</feature>
<feature type="domain" description="AB hydrolase-1" evidence="2">
    <location>
        <begin position="54"/>
        <end position="284"/>
    </location>
</feature>
<dbReference type="InterPro" id="IPR000073">
    <property type="entry name" value="AB_hydrolase_1"/>
</dbReference>
<dbReference type="Proteomes" id="UP001152519">
    <property type="component" value="Unassembled WGS sequence"/>
</dbReference>
<evidence type="ECO:0000313" key="4">
    <source>
        <dbReference type="Proteomes" id="UP001152519"/>
    </source>
</evidence>
<dbReference type="EMBL" id="CAJSLV010000059">
    <property type="protein sequence ID" value="CAG6395182.1"/>
    <property type="molecule type" value="Genomic_DNA"/>
</dbReference>
<feature type="compositionally biased region" description="Polar residues" evidence="1">
    <location>
        <begin position="1"/>
        <end position="14"/>
    </location>
</feature>
<sequence>MRSGISPTRDTTAPASCPGQRSPAEVRVEERQFTFEGFTYHCRVAHAGSPTTEPLVLLGGSSQNRYAWLRHEKWLAAYATVITVDLPGYGEADFLPASHGMDFLAANVRHMFEELDVPRANLVGSCFGGAIALRFAQHYPGYVAKLALVGMTKVIPDDYATAVPRWARMLELGDRAQIATELVQRFMSPPGTGAVHKHQAVSRLLYGQFMAQSESDILKSVEHNTRLMSHDWYRDEPVPAVPALVCTGEYDTLCTPAMGRDVAAVLPAAAFTTIKHADHLAPVERMPEFCDLVTRFCSDQPLTDLPYTNPIEWMGTTRCPDPREGGDVGGGTGDVRGVQ</sequence>
<dbReference type="GO" id="GO:0003824">
    <property type="term" value="F:catalytic activity"/>
    <property type="evidence" value="ECO:0007669"/>
    <property type="project" value="UniProtKB-ARBA"/>
</dbReference>
<evidence type="ECO:0000256" key="1">
    <source>
        <dbReference type="SAM" id="MobiDB-lite"/>
    </source>
</evidence>
<feature type="compositionally biased region" description="Gly residues" evidence="1">
    <location>
        <begin position="327"/>
        <end position="339"/>
    </location>
</feature>